<evidence type="ECO:0000313" key="2">
    <source>
        <dbReference type="Proteomes" id="UP001189225"/>
    </source>
</evidence>
<gene>
    <name evidence="1" type="ORF">R16034_00187</name>
</gene>
<protein>
    <recommendedName>
        <fullName evidence="3">Short-chain dehydrogenase</fullName>
    </recommendedName>
</protein>
<dbReference type="EMBL" id="CATWHI010000001">
    <property type="protein sequence ID" value="CAJ0735510.1"/>
    <property type="molecule type" value="Genomic_DNA"/>
</dbReference>
<evidence type="ECO:0008006" key="3">
    <source>
        <dbReference type="Google" id="ProtNLM"/>
    </source>
</evidence>
<dbReference type="SUPFAM" id="SSF51735">
    <property type="entry name" value="NAD(P)-binding Rossmann-fold domains"/>
    <property type="match status" value="1"/>
</dbReference>
<accession>A0AB72WZM2</accession>
<dbReference type="Proteomes" id="UP001189225">
    <property type="component" value="Unassembled WGS sequence"/>
</dbReference>
<keyword evidence="2" id="KW-1185">Reference proteome</keyword>
<name>A0AB72WZM2_9RALS</name>
<organism evidence="1 2">
    <name type="scientific">Ralstonia edaphi</name>
    <dbReference type="NCBI Taxonomy" id="3058599"/>
    <lineage>
        <taxon>Bacteria</taxon>
        <taxon>Pseudomonadati</taxon>
        <taxon>Pseudomonadota</taxon>
        <taxon>Betaproteobacteria</taxon>
        <taxon>Burkholderiales</taxon>
        <taxon>Burkholderiaceae</taxon>
        <taxon>Ralstonia</taxon>
    </lineage>
</organism>
<comment type="caution">
    <text evidence="1">The sequence shown here is derived from an EMBL/GenBank/DDBJ whole genome shotgun (WGS) entry which is preliminary data.</text>
</comment>
<sequence length="44" mass="4639">MTTHRIALITGGMGGLVQAIAIRLHEQGHRVVVTHSLGNTHAIA</sequence>
<proteinExistence type="predicted"/>
<dbReference type="AlphaFoldDB" id="A0AB72WZM2"/>
<dbReference type="InterPro" id="IPR036291">
    <property type="entry name" value="NAD(P)-bd_dom_sf"/>
</dbReference>
<reference evidence="1 2" key="1">
    <citation type="submission" date="2023-07" db="EMBL/GenBank/DDBJ databases">
        <authorList>
            <person name="Peeters C."/>
        </authorList>
    </citation>
    <scope>NUCLEOTIDE SEQUENCE [LARGE SCALE GENOMIC DNA]</scope>
    <source>
        <strain evidence="1 2">R-16034</strain>
    </source>
</reference>
<dbReference type="Gene3D" id="3.40.50.720">
    <property type="entry name" value="NAD(P)-binding Rossmann-like Domain"/>
    <property type="match status" value="1"/>
</dbReference>
<evidence type="ECO:0000313" key="1">
    <source>
        <dbReference type="EMBL" id="CAJ0735510.1"/>
    </source>
</evidence>